<accession>S3N257</accession>
<proteinExistence type="predicted"/>
<dbReference type="PATRIC" id="fig|421052.3.peg.1917"/>
<dbReference type="RefSeq" id="WP_016656373.1">
    <property type="nucleotide sequence ID" value="NZ_KE340353.1"/>
</dbReference>
<protein>
    <submittedName>
        <fullName evidence="1">Uncharacterized protein</fullName>
    </submittedName>
</protein>
<gene>
    <name evidence="1" type="ORF">F945_01966</name>
</gene>
<name>S3N257_9GAMM</name>
<evidence type="ECO:0000313" key="1">
    <source>
        <dbReference type="EMBL" id="EPF73807.1"/>
    </source>
</evidence>
<comment type="caution">
    <text evidence="1">The sequence shown here is derived from an EMBL/GenBank/DDBJ whole genome shotgun (WGS) entry which is preliminary data.</text>
</comment>
<dbReference type="AlphaFoldDB" id="S3N257"/>
<dbReference type="OrthoDB" id="9937338at2"/>
<keyword evidence="2" id="KW-1185">Reference proteome</keyword>
<reference evidence="1 2" key="1">
    <citation type="submission" date="2013-06" db="EMBL/GenBank/DDBJ databases">
        <title>The Genome Sequence of Acinetobacter rudis CIP 110305.</title>
        <authorList>
            <consortium name="The Broad Institute Genome Sequencing Platform"/>
            <consortium name="The Broad Institute Genome Sequencing Center for Infectious Disease"/>
            <person name="Cerqueira G."/>
            <person name="Feldgarden M."/>
            <person name="Courvalin P."/>
            <person name="Perichon B."/>
            <person name="Grillot-Courvalin C."/>
            <person name="Clermont D."/>
            <person name="Rocha E."/>
            <person name="Yoon E.-J."/>
            <person name="Nemec A."/>
            <person name="Young S.K."/>
            <person name="Zeng Q."/>
            <person name="Gargeya S."/>
            <person name="Fitzgerald M."/>
            <person name="Abouelleil A."/>
            <person name="Alvarado L."/>
            <person name="Berlin A.M."/>
            <person name="Chapman S.B."/>
            <person name="Dewar J."/>
            <person name="Goldberg J."/>
            <person name="Griggs A."/>
            <person name="Gujja S."/>
            <person name="Hansen M."/>
            <person name="Howarth C."/>
            <person name="Imamovic A."/>
            <person name="Larimer J."/>
            <person name="McCowan C."/>
            <person name="Murphy C."/>
            <person name="Pearson M."/>
            <person name="Priest M."/>
            <person name="Roberts A."/>
            <person name="Saif S."/>
            <person name="Shea T."/>
            <person name="Sykes S."/>
            <person name="Wortman J."/>
            <person name="Nusbaum C."/>
            <person name="Birren B."/>
        </authorList>
    </citation>
    <scope>NUCLEOTIDE SEQUENCE [LARGE SCALE GENOMIC DNA]</scope>
    <source>
        <strain evidence="1 2">CIP 110305</strain>
    </source>
</reference>
<sequence>MAYLLALKMDGVCIVKYIVVLATMLLITACSETKQSEVITDTTKQDEVIAYTTEGWSSQKTPTGYGLSCTTCENQVMVSIDVVPVDKSNKYTQSNSDFINYLMSDKDIVSKKMASDVIPNAKVEMLKSGKAKIGDKEVFRYAFVVNDGVNDSFDNTSLLIHNDNLIKITLNYYDGYFSEKDRKMVDSLYNSIKFN</sequence>
<dbReference type="Proteomes" id="UP000014568">
    <property type="component" value="Unassembled WGS sequence"/>
</dbReference>
<evidence type="ECO:0000313" key="2">
    <source>
        <dbReference type="Proteomes" id="UP000014568"/>
    </source>
</evidence>
<organism evidence="1 2">
    <name type="scientific">Acinetobacter rudis CIP 110305</name>
    <dbReference type="NCBI Taxonomy" id="421052"/>
    <lineage>
        <taxon>Bacteria</taxon>
        <taxon>Pseudomonadati</taxon>
        <taxon>Pseudomonadota</taxon>
        <taxon>Gammaproteobacteria</taxon>
        <taxon>Moraxellales</taxon>
        <taxon>Moraxellaceae</taxon>
        <taxon>Acinetobacter</taxon>
    </lineage>
</organism>
<dbReference type="EMBL" id="ATGI01000023">
    <property type="protein sequence ID" value="EPF73807.1"/>
    <property type="molecule type" value="Genomic_DNA"/>
</dbReference>
<dbReference type="STRING" id="632955.GCA_000829675_00266"/>
<dbReference type="HOGENOM" id="CLU_1393709_0_0_6"/>